<protein>
    <submittedName>
        <fullName evidence="2">Uncharacterized protein</fullName>
    </submittedName>
</protein>
<comment type="caution">
    <text evidence="2">The sequence shown here is derived from an EMBL/GenBank/DDBJ whole genome shotgun (WGS) entry which is preliminary data.</text>
</comment>
<proteinExistence type="predicted"/>
<evidence type="ECO:0000313" key="3">
    <source>
        <dbReference type="Proteomes" id="UP001361239"/>
    </source>
</evidence>
<evidence type="ECO:0000313" key="2">
    <source>
        <dbReference type="EMBL" id="MEJ5975637.1"/>
    </source>
</evidence>
<dbReference type="Proteomes" id="UP001361239">
    <property type="component" value="Unassembled WGS sequence"/>
</dbReference>
<accession>A0ABU8RS60</accession>
<feature type="signal peptide" evidence="1">
    <location>
        <begin position="1"/>
        <end position="27"/>
    </location>
</feature>
<name>A0ABU8RS60_9SPHN</name>
<dbReference type="RefSeq" id="WP_339585570.1">
    <property type="nucleotide sequence ID" value="NZ_JBBHJZ010000001.1"/>
</dbReference>
<reference evidence="2 3" key="1">
    <citation type="submission" date="2024-03" db="EMBL/GenBank/DDBJ databases">
        <authorList>
            <person name="Jo J.-H."/>
        </authorList>
    </citation>
    <scope>NUCLEOTIDE SEQUENCE [LARGE SCALE GENOMIC DNA]</scope>
    <source>
        <strain evidence="2 3">PS1R-30</strain>
    </source>
</reference>
<dbReference type="EMBL" id="JBBHJZ010000001">
    <property type="protein sequence ID" value="MEJ5975637.1"/>
    <property type="molecule type" value="Genomic_DNA"/>
</dbReference>
<organism evidence="2 3">
    <name type="scientific">Novosphingobium anseongense</name>
    <dbReference type="NCBI Taxonomy" id="3133436"/>
    <lineage>
        <taxon>Bacteria</taxon>
        <taxon>Pseudomonadati</taxon>
        <taxon>Pseudomonadota</taxon>
        <taxon>Alphaproteobacteria</taxon>
        <taxon>Sphingomonadales</taxon>
        <taxon>Sphingomonadaceae</taxon>
        <taxon>Novosphingobium</taxon>
    </lineage>
</organism>
<gene>
    <name evidence="2" type="ORF">WG901_03260</name>
</gene>
<keyword evidence="3" id="KW-1185">Reference proteome</keyword>
<keyword evidence="1" id="KW-0732">Signal</keyword>
<evidence type="ECO:0000256" key="1">
    <source>
        <dbReference type="SAM" id="SignalP"/>
    </source>
</evidence>
<feature type="chain" id="PRO_5045766328" evidence="1">
    <location>
        <begin position="28"/>
        <end position="240"/>
    </location>
</feature>
<sequence>MFSNSVRWKVALAALTCSLGFAGAAAAQTIVVSASGPSARSYPAGKSLAAGSRIVLAAGDTLTVLDSRGTRTLRGPVTTSAAASATTANPSFAALVATQNRRRARTGAIRGAGESAKPSNLWYVNVASEGTVCVTDPAAVGLWRPDMEQAETLTIAPASGGSASAPFLVGQNVATWPASLPIAEGASYVISGGGLTKPTRVRFALLPAAPGDPAGTYATLDAKGCDAQKQLLLGALKSPN</sequence>